<organism evidence="2 3">
    <name type="scientific">Actinopolymorpha pittospori</name>
    <dbReference type="NCBI Taxonomy" id="648752"/>
    <lineage>
        <taxon>Bacteria</taxon>
        <taxon>Bacillati</taxon>
        <taxon>Actinomycetota</taxon>
        <taxon>Actinomycetes</taxon>
        <taxon>Propionibacteriales</taxon>
        <taxon>Actinopolymorphaceae</taxon>
        <taxon>Actinopolymorpha</taxon>
    </lineage>
</organism>
<dbReference type="SUPFAM" id="SSF54427">
    <property type="entry name" value="NTF2-like"/>
    <property type="match status" value="1"/>
</dbReference>
<dbReference type="AlphaFoldDB" id="A0A927MP86"/>
<keyword evidence="3" id="KW-1185">Reference proteome</keyword>
<dbReference type="InterPro" id="IPR032710">
    <property type="entry name" value="NTF2-like_dom_sf"/>
</dbReference>
<dbReference type="Pfam" id="PF13577">
    <property type="entry name" value="SnoaL_4"/>
    <property type="match status" value="1"/>
</dbReference>
<dbReference type="Proteomes" id="UP000638648">
    <property type="component" value="Unassembled WGS sequence"/>
</dbReference>
<feature type="domain" description="SnoaL-like" evidence="1">
    <location>
        <begin position="13"/>
        <end position="132"/>
    </location>
</feature>
<accession>A0A927MP86</accession>
<dbReference type="Gene3D" id="3.10.450.50">
    <property type="match status" value="1"/>
</dbReference>
<dbReference type="InterPro" id="IPR037401">
    <property type="entry name" value="SnoaL-like"/>
</dbReference>
<proteinExistence type="predicted"/>
<sequence length="162" mass="17768">MNSSALDGFDAINVISRYFQFCDAKDFDGMRSLWADVVSVDYGGVFPLEGQVEADALKRAMAEVIGPIPLTQHMITTPVADVEGDTATVRFHLEALHHHPDLGKDERSTDWTMYARGVIGLSRTPDGWKVSSERLSVVHQTGNLDFVNAVAQHAAKRDPSSP</sequence>
<reference evidence="2" key="1">
    <citation type="submission" date="2020-10" db="EMBL/GenBank/DDBJ databases">
        <title>Sequencing the genomes of 1000 actinobacteria strains.</title>
        <authorList>
            <person name="Klenk H.-P."/>
        </authorList>
    </citation>
    <scope>NUCLEOTIDE SEQUENCE</scope>
    <source>
        <strain evidence="2">DSM 45354</strain>
    </source>
</reference>
<evidence type="ECO:0000313" key="2">
    <source>
        <dbReference type="EMBL" id="MBE1604340.1"/>
    </source>
</evidence>
<dbReference type="RefSeq" id="WP_192748901.1">
    <property type="nucleotide sequence ID" value="NZ_BAABJL010000096.1"/>
</dbReference>
<protein>
    <recommendedName>
        <fullName evidence="1">SnoaL-like domain-containing protein</fullName>
    </recommendedName>
</protein>
<gene>
    <name evidence="2" type="ORF">HEB94_001188</name>
</gene>
<evidence type="ECO:0000259" key="1">
    <source>
        <dbReference type="Pfam" id="PF13577"/>
    </source>
</evidence>
<name>A0A927MP86_9ACTN</name>
<evidence type="ECO:0000313" key="3">
    <source>
        <dbReference type="Proteomes" id="UP000638648"/>
    </source>
</evidence>
<comment type="caution">
    <text evidence="2">The sequence shown here is derived from an EMBL/GenBank/DDBJ whole genome shotgun (WGS) entry which is preliminary data.</text>
</comment>
<dbReference type="CDD" id="cd00531">
    <property type="entry name" value="NTF2_like"/>
    <property type="match status" value="1"/>
</dbReference>
<dbReference type="EMBL" id="JADBEM010000001">
    <property type="protein sequence ID" value="MBE1604340.1"/>
    <property type="molecule type" value="Genomic_DNA"/>
</dbReference>